<comment type="caution">
    <text evidence="3">The sequence shown here is derived from an EMBL/GenBank/DDBJ whole genome shotgun (WGS) entry which is preliminary data.</text>
</comment>
<dbReference type="Gene3D" id="2.60.120.560">
    <property type="entry name" value="Exo-inulinase, domain 1"/>
    <property type="match status" value="1"/>
</dbReference>
<keyword evidence="1" id="KW-0732">Signal</keyword>
<proteinExistence type="predicted"/>
<name>A0A5C6CSW7_9BACT</name>
<organism evidence="3 4">
    <name type="scientific">Bythopirellula polymerisocia</name>
    <dbReference type="NCBI Taxonomy" id="2528003"/>
    <lineage>
        <taxon>Bacteria</taxon>
        <taxon>Pseudomonadati</taxon>
        <taxon>Planctomycetota</taxon>
        <taxon>Planctomycetia</taxon>
        <taxon>Pirellulales</taxon>
        <taxon>Lacipirellulaceae</taxon>
        <taxon>Bythopirellula</taxon>
    </lineage>
</organism>
<dbReference type="Proteomes" id="UP000318437">
    <property type="component" value="Unassembled WGS sequence"/>
</dbReference>
<dbReference type="AlphaFoldDB" id="A0A5C6CSW7"/>
<feature type="chain" id="PRO_5023028480" description="3-keto-alpha-glucoside-1,2-lyase/3-keto-2-hydroxy-glucal hydratase domain-containing protein" evidence="1">
    <location>
        <begin position="24"/>
        <end position="225"/>
    </location>
</feature>
<evidence type="ECO:0000313" key="4">
    <source>
        <dbReference type="Proteomes" id="UP000318437"/>
    </source>
</evidence>
<dbReference type="Pfam" id="PF06439">
    <property type="entry name" value="3keto-disac_hyd"/>
    <property type="match status" value="1"/>
</dbReference>
<reference evidence="3 4" key="1">
    <citation type="submission" date="2019-02" db="EMBL/GenBank/DDBJ databases">
        <title>Deep-cultivation of Planctomycetes and their phenomic and genomic characterization uncovers novel biology.</title>
        <authorList>
            <person name="Wiegand S."/>
            <person name="Jogler M."/>
            <person name="Boedeker C."/>
            <person name="Pinto D."/>
            <person name="Vollmers J."/>
            <person name="Rivas-Marin E."/>
            <person name="Kohn T."/>
            <person name="Peeters S.H."/>
            <person name="Heuer A."/>
            <person name="Rast P."/>
            <person name="Oberbeckmann S."/>
            <person name="Bunk B."/>
            <person name="Jeske O."/>
            <person name="Meyerdierks A."/>
            <person name="Storesund J.E."/>
            <person name="Kallscheuer N."/>
            <person name="Luecker S."/>
            <person name="Lage O.M."/>
            <person name="Pohl T."/>
            <person name="Merkel B.J."/>
            <person name="Hornburger P."/>
            <person name="Mueller R.-W."/>
            <person name="Bruemmer F."/>
            <person name="Labrenz M."/>
            <person name="Spormann A.M."/>
            <person name="Op Den Camp H."/>
            <person name="Overmann J."/>
            <person name="Amann R."/>
            <person name="Jetten M.S.M."/>
            <person name="Mascher T."/>
            <person name="Medema M.H."/>
            <person name="Devos D.P."/>
            <person name="Kaster A.-K."/>
            <person name="Ovreas L."/>
            <person name="Rohde M."/>
            <person name="Galperin M.Y."/>
            <person name="Jogler C."/>
        </authorList>
    </citation>
    <scope>NUCLEOTIDE SEQUENCE [LARGE SCALE GENOMIC DNA]</scope>
    <source>
        <strain evidence="3 4">Pla144</strain>
    </source>
</reference>
<evidence type="ECO:0000259" key="2">
    <source>
        <dbReference type="Pfam" id="PF06439"/>
    </source>
</evidence>
<dbReference type="OrthoDB" id="9780017at2"/>
<evidence type="ECO:0000256" key="1">
    <source>
        <dbReference type="SAM" id="SignalP"/>
    </source>
</evidence>
<gene>
    <name evidence="3" type="ORF">Pla144_22620</name>
</gene>
<protein>
    <recommendedName>
        <fullName evidence="2">3-keto-alpha-glucoside-1,2-lyase/3-keto-2-hydroxy-glucal hydratase domain-containing protein</fullName>
    </recommendedName>
</protein>
<feature type="signal peptide" evidence="1">
    <location>
        <begin position="1"/>
        <end position="23"/>
    </location>
</feature>
<feature type="domain" description="3-keto-alpha-glucoside-1,2-lyase/3-keto-2-hydroxy-glucal hydratase" evidence="2">
    <location>
        <begin position="28"/>
        <end position="222"/>
    </location>
</feature>
<dbReference type="InterPro" id="IPR010496">
    <property type="entry name" value="AL/BT2_dom"/>
</dbReference>
<evidence type="ECO:0000313" key="3">
    <source>
        <dbReference type="EMBL" id="TWU27488.1"/>
    </source>
</evidence>
<dbReference type="GO" id="GO:0016787">
    <property type="term" value="F:hydrolase activity"/>
    <property type="evidence" value="ECO:0007669"/>
    <property type="project" value="InterPro"/>
</dbReference>
<accession>A0A5C6CSW7</accession>
<sequence precursor="true">MHLKLSSLVTIALSLFYVTSCHAEEENWIELFNGKDTSGWRNPYDWGNAEVVDGEIHLTADKKFFLLTEEDFGDFVFEGEVKLPQGEANSGFMFRCHVEPNNVYGYQAEVDGSDRNWSGGLYDEGRRQWIWPSQSGRTTDKEFLKYEQESHDFFARPEIAAAFDRDGWNRYRITCQGDSIKIEVNDVVTTDIHDDLDKRGPIGIQHHGEKGQTYSFRNLRIRELE</sequence>
<keyword evidence="4" id="KW-1185">Reference proteome</keyword>
<dbReference type="EMBL" id="SJPS01000003">
    <property type="protein sequence ID" value="TWU27488.1"/>
    <property type="molecule type" value="Genomic_DNA"/>
</dbReference>